<feature type="region of interest" description="Disordered" evidence="1">
    <location>
        <begin position="1"/>
        <end position="60"/>
    </location>
</feature>
<proteinExistence type="predicted"/>
<dbReference type="HOGENOM" id="CLU_2938241_0_0_6"/>
<dbReference type="EMBL" id="CP003588">
    <property type="protein sequence ID" value="AFK71170.1"/>
    <property type="molecule type" value="Genomic_DNA"/>
</dbReference>
<sequence>MAHQQAITERNETSRPTRLNGKGPRLNLLKSQREGGPLQKNSERLDHAKAHGFYADVGSQ</sequence>
<evidence type="ECO:0000256" key="1">
    <source>
        <dbReference type="SAM" id="MobiDB-lite"/>
    </source>
</evidence>
<dbReference type="KEGG" id="ppi:YSA_08137"/>
<name>I3V099_PSEPU</name>
<evidence type="ECO:0000313" key="3">
    <source>
        <dbReference type="Proteomes" id="UP000005268"/>
    </source>
</evidence>
<protein>
    <submittedName>
        <fullName evidence="2">Uncharacterized protein</fullName>
    </submittedName>
</protein>
<accession>I3V099</accession>
<reference evidence="2 3" key="1">
    <citation type="journal article" date="2012" name="J. Bacteriol.">
        <title>Complete Genome Sequence of the Naphthalene-Degrading Pseudomonas putida Strain ND6.</title>
        <authorList>
            <person name="Li S."/>
            <person name="Zhao H."/>
            <person name="Li Y."/>
            <person name="Niu S."/>
            <person name="Cai B."/>
        </authorList>
    </citation>
    <scope>NUCLEOTIDE SEQUENCE [LARGE SCALE GENOMIC DNA]</scope>
    <source>
        <strain evidence="2 3">ND6</strain>
    </source>
</reference>
<dbReference type="AlphaFoldDB" id="I3V099"/>
<organism evidence="2 3">
    <name type="scientific">Pseudomonas putida ND6</name>
    <dbReference type="NCBI Taxonomy" id="231023"/>
    <lineage>
        <taxon>Bacteria</taxon>
        <taxon>Pseudomonadati</taxon>
        <taxon>Pseudomonadota</taxon>
        <taxon>Gammaproteobacteria</taxon>
        <taxon>Pseudomonadales</taxon>
        <taxon>Pseudomonadaceae</taxon>
        <taxon>Pseudomonas</taxon>
    </lineage>
</organism>
<dbReference type="Proteomes" id="UP000005268">
    <property type="component" value="Chromosome"/>
</dbReference>
<evidence type="ECO:0000313" key="2">
    <source>
        <dbReference type="EMBL" id="AFK71170.1"/>
    </source>
</evidence>
<gene>
    <name evidence="2" type="ORF">YSA_08137</name>
</gene>